<keyword evidence="2" id="KW-1185">Reference proteome</keyword>
<protein>
    <submittedName>
        <fullName evidence="1">Uncharacterized protein</fullName>
    </submittedName>
</protein>
<reference evidence="1 2" key="1">
    <citation type="submission" date="2016-10" db="EMBL/GenBank/DDBJ databases">
        <title>Draft Genome sequence of Alkanindiges sp. strain H1.</title>
        <authorList>
            <person name="Subhash Y."/>
            <person name="Lee S."/>
        </authorList>
    </citation>
    <scope>NUCLEOTIDE SEQUENCE [LARGE SCALE GENOMIC DNA]</scope>
    <source>
        <strain evidence="1 2">H1</strain>
    </source>
</reference>
<evidence type="ECO:0000313" key="1">
    <source>
        <dbReference type="EMBL" id="ONG37944.1"/>
    </source>
</evidence>
<dbReference type="STRING" id="1907941.BKE30_13415"/>
<sequence length="210" mass="23692">MGIAIMTQIDLETFCQVLTRKYQHIGHQLSPVIDDDLLRLGLFENTGDCIDGDIYFSFKQKFKVTGEDLPMLGHLEIEVELLTTQYGQVTILEYGQPCCKGGINELVFSLNTIELFSSSPVSLCNEKGAVSYMKNNHIILSTDSAEKQVSQALSDFMHHYCMPDEVMSRIFMQHFSAQYQQSPVQVERIIARYQNSDNALPEILPVSISA</sequence>
<proteinExistence type="predicted"/>
<name>A0A1S8CRR3_9GAMM</name>
<organism evidence="1 2">
    <name type="scientific">Alkanindiges hydrocarboniclasticus</name>
    <dbReference type="NCBI Taxonomy" id="1907941"/>
    <lineage>
        <taxon>Bacteria</taxon>
        <taxon>Pseudomonadati</taxon>
        <taxon>Pseudomonadota</taxon>
        <taxon>Gammaproteobacteria</taxon>
        <taxon>Moraxellales</taxon>
        <taxon>Moraxellaceae</taxon>
        <taxon>Alkanindiges</taxon>
    </lineage>
</organism>
<dbReference type="EMBL" id="MLCN01000040">
    <property type="protein sequence ID" value="ONG37944.1"/>
    <property type="molecule type" value="Genomic_DNA"/>
</dbReference>
<comment type="caution">
    <text evidence="1">The sequence shown here is derived from an EMBL/GenBank/DDBJ whole genome shotgun (WGS) entry which is preliminary data.</text>
</comment>
<accession>A0A1S8CRR3</accession>
<gene>
    <name evidence="1" type="ORF">BKE30_13415</name>
</gene>
<evidence type="ECO:0000313" key="2">
    <source>
        <dbReference type="Proteomes" id="UP000192132"/>
    </source>
</evidence>
<dbReference type="Proteomes" id="UP000192132">
    <property type="component" value="Unassembled WGS sequence"/>
</dbReference>
<dbReference type="AlphaFoldDB" id="A0A1S8CRR3"/>